<keyword evidence="3" id="KW-1185">Reference proteome</keyword>
<feature type="transmembrane region" description="Helical" evidence="1">
    <location>
        <begin position="156"/>
        <end position="174"/>
    </location>
</feature>
<organism evidence="2 3">
    <name type="scientific">Meripilus lineatus</name>
    <dbReference type="NCBI Taxonomy" id="2056292"/>
    <lineage>
        <taxon>Eukaryota</taxon>
        <taxon>Fungi</taxon>
        <taxon>Dikarya</taxon>
        <taxon>Basidiomycota</taxon>
        <taxon>Agaricomycotina</taxon>
        <taxon>Agaricomycetes</taxon>
        <taxon>Polyporales</taxon>
        <taxon>Meripilaceae</taxon>
        <taxon>Meripilus</taxon>
    </lineage>
</organism>
<evidence type="ECO:0000313" key="2">
    <source>
        <dbReference type="EMBL" id="KAJ3473359.1"/>
    </source>
</evidence>
<accession>A0AAD5UNQ2</accession>
<dbReference type="EMBL" id="JANAWD010001428">
    <property type="protein sequence ID" value="KAJ3473359.1"/>
    <property type="molecule type" value="Genomic_DNA"/>
</dbReference>
<sequence length="550" mass="62983">MYWYNKTVWIAFSPRFIASADALRPRYTLPGRVWDHIGSTSVCGDQAVSLTNPHIHPSHFAQYRVILNPMDACDDIDPNSRRTRINIAVSCISTIFLCTWVAFHPNIPSPDEPKWKVIRRRVGCMIGGILAPEIYVLLAARQFIAARHFAKTYRRWGWTLSHGFFALMGGFMIYDGKAAVMIRFYDPEKCPVPSPFIDAFARDFISLEAFEHRLAAKDLESSNGSSPTQGFVHVLAALRYIESQSATLAQVAENSDPFIEQCILQVEWYNNMLTNYEMDAILSLYLKSEGERQLLKGILTFLEASERDTTVIAPGKSENTDYANSKEISGGTGLIPDHFLNPSIENWKLRKLARVPRINEQDIQDKSKSDMLTKTIALFQVAWFILQLCARRHENLAITELEIFTLAFCVLNFATYALWWKKPFAVDRGYAIRWRNDDWEVIVPPFVETDEVTWYQWCLNWMRGGMEGIKQVLAFRPSYRTVPSGYHQIQEKVFPFYSFYRDHCFIISPIAALVVSLEENQAFSVKALRSYRICGECSVFSIDSRGDGTP</sequence>
<keyword evidence="1" id="KW-0472">Membrane</keyword>
<gene>
    <name evidence="2" type="ORF">NLI96_g13039</name>
</gene>
<dbReference type="Proteomes" id="UP001212997">
    <property type="component" value="Unassembled WGS sequence"/>
</dbReference>
<evidence type="ECO:0000313" key="3">
    <source>
        <dbReference type="Proteomes" id="UP001212997"/>
    </source>
</evidence>
<dbReference type="AlphaFoldDB" id="A0AAD5UNQ2"/>
<reference evidence="2" key="1">
    <citation type="submission" date="2022-07" db="EMBL/GenBank/DDBJ databases">
        <title>Genome Sequence of Physisporinus lineatus.</title>
        <authorList>
            <person name="Buettner E."/>
        </authorList>
    </citation>
    <scope>NUCLEOTIDE SEQUENCE</scope>
    <source>
        <strain evidence="2">VT162</strain>
    </source>
</reference>
<keyword evidence="1" id="KW-1133">Transmembrane helix</keyword>
<comment type="caution">
    <text evidence="2">The sequence shown here is derived from an EMBL/GenBank/DDBJ whole genome shotgun (WGS) entry which is preliminary data.</text>
</comment>
<feature type="transmembrane region" description="Helical" evidence="1">
    <location>
        <begin position="124"/>
        <end position="144"/>
    </location>
</feature>
<name>A0AAD5UNQ2_9APHY</name>
<evidence type="ECO:0000256" key="1">
    <source>
        <dbReference type="SAM" id="Phobius"/>
    </source>
</evidence>
<protein>
    <submittedName>
        <fullName evidence="2">Uncharacterized protein</fullName>
    </submittedName>
</protein>
<keyword evidence="1" id="KW-0812">Transmembrane</keyword>
<dbReference type="PANTHER" id="PTHR35043:SF7">
    <property type="entry name" value="TRANSCRIPTION FACTOR DOMAIN-CONTAINING PROTEIN"/>
    <property type="match status" value="1"/>
</dbReference>
<dbReference type="PANTHER" id="PTHR35043">
    <property type="entry name" value="TRANSCRIPTION FACTOR DOMAIN-CONTAINING PROTEIN"/>
    <property type="match status" value="1"/>
</dbReference>
<feature type="transmembrane region" description="Helical" evidence="1">
    <location>
        <begin position="85"/>
        <end position="103"/>
    </location>
</feature>
<proteinExistence type="predicted"/>